<keyword evidence="3" id="KW-0560">Oxidoreductase</keyword>
<dbReference type="GO" id="GO:0016491">
    <property type="term" value="F:oxidoreductase activity"/>
    <property type="evidence" value="ECO:0007669"/>
    <property type="project" value="UniProtKB-KW"/>
</dbReference>
<dbReference type="SUPFAM" id="SSF56176">
    <property type="entry name" value="FAD-binding/transporter-associated domain-like"/>
    <property type="match status" value="1"/>
</dbReference>
<comment type="caution">
    <text evidence="5">The sequence shown here is derived from an EMBL/GenBank/DDBJ whole genome shotgun (WGS) entry which is preliminary data.</text>
</comment>
<dbReference type="Gene3D" id="3.30.465.10">
    <property type="match status" value="1"/>
</dbReference>
<evidence type="ECO:0000256" key="3">
    <source>
        <dbReference type="ARBA" id="ARBA00023002"/>
    </source>
</evidence>
<dbReference type="InterPro" id="IPR036318">
    <property type="entry name" value="FAD-bd_PCMH-like_sf"/>
</dbReference>
<feature type="domain" description="FAD-binding PCMH-type" evidence="4">
    <location>
        <begin position="1"/>
        <end position="174"/>
    </location>
</feature>
<dbReference type="SUPFAM" id="SSF55447">
    <property type="entry name" value="CO dehydrogenase flavoprotein C-terminal domain-like"/>
    <property type="match status" value="1"/>
</dbReference>
<evidence type="ECO:0000256" key="2">
    <source>
        <dbReference type="ARBA" id="ARBA00022827"/>
    </source>
</evidence>
<dbReference type="InterPro" id="IPR036683">
    <property type="entry name" value="CO_DH_flav_C_dom_sf"/>
</dbReference>
<protein>
    <submittedName>
        <fullName evidence="5">FAD binding domain in molybdopterin dehydrogenase family protein</fullName>
    </submittedName>
</protein>
<dbReference type="SMART" id="SM01092">
    <property type="entry name" value="CO_deh_flav_C"/>
    <property type="match status" value="1"/>
</dbReference>
<dbReference type="PROSITE" id="PS51387">
    <property type="entry name" value="FAD_PCMH"/>
    <property type="match status" value="1"/>
</dbReference>
<dbReference type="OrthoDB" id="9789842at2"/>
<dbReference type="InterPro" id="IPR051312">
    <property type="entry name" value="Diverse_Substr_Oxidored"/>
</dbReference>
<dbReference type="AlphaFoldDB" id="A0A0C1U4V3"/>
<dbReference type="InterPro" id="IPR002346">
    <property type="entry name" value="Mopterin_DH_FAD-bd"/>
</dbReference>
<dbReference type="Proteomes" id="UP000031366">
    <property type="component" value="Unassembled WGS sequence"/>
</dbReference>
<evidence type="ECO:0000256" key="1">
    <source>
        <dbReference type="ARBA" id="ARBA00022630"/>
    </source>
</evidence>
<dbReference type="Gene3D" id="3.30.390.50">
    <property type="entry name" value="CO dehydrogenase flavoprotein, C-terminal domain"/>
    <property type="match status" value="1"/>
</dbReference>
<accession>A0A0C1U4V3</accession>
<evidence type="ECO:0000259" key="4">
    <source>
        <dbReference type="PROSITE" id="PS51387"/>
    </source>
</evidence>
<dbReference type="PANTHER" id="PTHR42659:SF2">
    <property type="entry name" value="XANTHINE DEHYDROGENASE SUBUNIT C-RELATED"/>
    <property type="match status" value="1"/>
</dbReference>
<dbReference type="InterPro" id="IPR016167">
    <property type="entry name" value="FAD-bd_PCMH_sub1"/>
</dbReference>
<dbReference type="InterPro" id="IPR005107">
    <property type="entry name" value="CO_DH_flav_C"/>
</dbReference>
<dbReference type="InterPro" id="IPR016169">
    <property type="entry name" value="FAD-bd_PCMH_sub2"/>
</dbReference>
<evidence type="ECO:0000313" key="6">
    <source>
        <dbReference type="Proteomes" id="UP000031366"/>
    </source>
</evidence>
<name>A0A0C1U4V3_9CLOT</name>
<keyword evidence="2" id="KW-0274">FAD</keyword>
<keyword evidence="1" id="KW-0285">Flavoprotein</keyword>
<dbReference type="Pfam" id="PF00941">
    <property type="entry name" value="FAD_binding_5"/>
    <property type="match status" value="1"/>
</dbReference>
<dbReference type="GO" id="GO:0071949">
    <property type="term" value="F:FAD binding"/>
    <property type="evidence" value="ECO:0007669"/>
    <property type="project" value="InterPro"/>
</dbReference>
<dbReference type="RefSeq" id="WP_039633005.1">
    <property type="nucleotide sequence ID" value="NZ_AYSO01000016.1"/>
</dbReference>
<dbReference type="PANTHER" id="PTHR42659">
    <property type="entry name" value="XANTHINE DEHYDROGENASE SUBUNIT C-RELATED"/>
    <property type="match status" value="1"/>
</dbReference>
<proteinExistence type="predicted"/>
<organism evidence="5 6">
    <name type="scientific">Clostridium argentinense CDC 2741</name>
    <dbReference type="NCBI Taxonomy" id="1418104"/>
    <lineage>
        <taxon>Bacteria</taxon>
        <taxon>Bacillati</taxon>
        <taxon>Bacillota</taxon>
        <taxon>Clostridia</taxon>
        <taxon>Eubacteriales</taxon>
        <taxon>Clostridiaceae</taxon>
        <taxon>Clostridium</taxon>
    </lineage>
</organism>
<evidence type="ECO:0000313" key="5">
    <source>
        <dbReference type="EMBL" id="KIE46708.1"/>
    </source>
</evidence>
<reference evidence="5 6" key="1">
    <citation type="journal article" date="2015" name="Infect. Genet. Evol.">
        <title>Genomic sequences of six botulinum neurotoxin-producing strains representing three clostridial species illustrate the mobility and diversity of botulinum neurotoxin genes.</title>
        <authorList>
            <person name="Smith T.J."/>
            <person name="Hill K.K."/>
            <person name="Xie G."/>
            <person name="Foley B.T."/>
            <person name="Williamson C.H."/>
            <person name="Foster J.T."/>
            <person name="Johnson S.L."/>
            <person name="Chertkov O."/>
            <person name="Teshima H."/>
            <person name="Gibbons H.S."/>
            <person name="Johnsky L.A."/>
            <person name="Karavis M.A."/>
            <person name="Smith L.A."/>
        </authorList>
    </citation>
    <scope>NUCLEOTIDE SEQUENCE [LARGE SCALE GENOMIC DNA]</scope>
    <source>
        <strain evidence="5 6">CDC 2741</strain>
    </source>
</reference>
<dbReference type="InterPro" id="IPR016166">
    <property type="entry name" value="FAD-bd_PCMH"/>
</dbReference>
<gene>
    <name evidence="5" type="ORF">U732_3321</name>
</gene>
<keyword evidence="6" id="KW-1185">Reference proteome</keyword>
<dbReference type="Gene3D" id="3.30.43.10">
    <property type="entry name" value="Uridine Diphospho-n-acetylenolpyruvylglucosamine Reductase, domain 2"/>
    <property type="match status" value="1"/>
</dbReference>
<sequence>MIAFNFEYYKPNSLDEAVKLYKELSDSGKEPLYYSGGTEIITMARRNDLATKAVIDIKGIPECNVFEIKDNQLIIGAAVTLTHIAENESIPFLSKTADFPADHTSRNKITVGGNICGKIIYKESVLGHLIGDSNVSIYGEKGKRNAPIIQAFNQKLQLEKGEFLFQLATEMSYSNLPYISVKKTKQGKMEYPLISMAAIKKNNNIQMAFSGVCQFPFRSVEMEGYINNKAITKEQRIEGAINHLPAPIFGNIQGSSEYKKFVLKNLLEYTLETMDGEGR</sequence>
<dbReference type="EMBL" id="AYSO01000016">
    <property type="protein sequence ID" value="KIE46708.1"/>
    <property type="molecule type" value="Genomic_DNA"/>
</dbReference>
<dbReference type="STRING" id="29341.RSJ17_19340"/>